<keyword evidence="1" id="KW-0175">Coiled coil</keyword>
<dbReference type="Proteomes" id="UP000077755">
    <property type="component" value="Chromosome 4"/>
</dbReference>
<proteinExistence type="predicted"/>
<organism evidence="3 4">
    <name type="scientific">Daucus carota subsp. sativus</name>
    <name type="common">Carrot</name>
    <dbReference type="NCBI Taxonomy" id="79200"/>
    <lineage>
        <taxon>Eukaryota</taxon>
        <taxon>Viridiplantae</taxon>
        <taxon>Streptophyta</taxon>
        <taxon>Embryophyta</taxon>
        <taxon>Tracheophyta</taxon>
        <taxon>Spermatophyta</taxon>
        <taxon>Magnoliopsida</taxon>
        <taxon>eudicotyledons</taxon>
        <taxon>Gunneridae</taxon>
        <taxon>Pentapetalae</taxon>
        <taxon>asterids</taxon>
        <taxon>campanulids</taxon>
        <taxon>Apiales</taxon>
        <taxon>Apiaceae</taxon>
        <taxon>Apioideae</taxon>
        <taxon>Scandiceae</taxon>
        <taxon>Daucinae</taxon>
        <taxon>Daucus</taxon>
        <taxon>Daucus sect. Daucus</taxon>
    </lineage>
</organism>
<feature type="compositionally biased region" description="Polar residues" evidence="2">
    <location>
        <begin position="70"/>
        <end position="93"/>
    </location>
</feature>
<protein>
    <submittedName>
        <fullName evidence="3">Uncharacterized protein</fullName>
    </submittedName>
</protein>
<evidence type="ECO:0000313" key="3">
    <source>
        <dbReference type="EMBL" id="WOG97242.1"/>
    </source>
</evidence>
<feature type="region of interest" description="Disordered" evidence="2">
    <location>
        <begin position="66"/>
        <end position="160"/>
    </location>
</feature>
<evidence type="ECO:0000256" key="1">
    <source>
        <dbReference type="SAM" id="Coils"/>
    </source>
</evidence>
<name>A0AAF0WWQ3_DAUCS</name>
<sequence length="604" mass="66915">MTIEFLRARLLSERSVSRSARQRADELARRVLELEEQLKIVSLERMKAEKATADVLAILETGGASDLSEEYNSSSDQEATPSGSEVGRSSLTGEENLADQRSCGRSLSWKSEKDSPCFLEKKYKNSSRRRHGSVISSANSSPKQVGKSCRRIKRRETTSAADQLQIDTNRLPLEGCEVAESPNVPTIADNVPATSEEPSEVLENHRLSNGHSLSAHGEDKDMEIALEQQAQLIQQYEAEEKAQRDWEEKFRETNSRIPVSFDVGNHSDVTEDRDESREPASPFGEDTFVSCNQEPSLADERLSVSYEPTRVKKSTSNVAFKSQASDVALSKGGYDQQQSVAHHYFPPVSQYNGVPQMENTEVFSSTTNGLNKEASGSTNQFSLMPHDTSNKLGSVLEALQQAKASLKQNLNRSPILDSGPVRPLNPSVRITGSENGFEFPVGSAGLFRLPTDFQHETTAPGHFRRSGSQLSSTNNSPGPVGDRFYPSPYMQSRSNSPGDGLFTTRANPYMDPRSTLPTMFPVFRTMLDSERNTALAYSSPDPRLNAGLPSGSRYSSLDYPPYPEMVRRMPAETALSGPAANRDMGVRYPSHSQHYDDPRQYMYR</sequence>
<dbReference type="AlphaFoldDB" id="A0AAF0WWQ3"/>
<gene>
    <name evidence="3" type="ORF">DCAR_0416582</name>
</gene>
<reference evidence="3" key="1">
    <citation type="journal article" date="2016" name="Nat. Genet.">
        <title>A high-quality carrot genome assembly provides new insights into carotenoid accumulation and asterid genome evolution.</title>
        <authorList>
            <person name="Iorizzo M."/>
            <person name="Ellison S."/>
            <person name="Senalik D."/>
            <person name="Zeng P."/>
            <person name="Satapoomin P."/>
            <person name="Huang J."/>
            <person name="Bowman M."/>
            <person name="Iovene M."/>
            <person name="Sanseverino W."/>
            <person name="Cavagnaro P."/>
            <person name="Yildiz M."/>
            <person name="Macko-Podgorni A."/>
            <person name="Moranska E."/>
            <person name="Grzebelus E."/>
            <person name="Grzebelus D."/>
            <person name="Ashrafi H."/>
            <person name="Zheng Z."/>
            <person name="Cheng S."/>
            <person name="Spooner D."/>
            <person name="Van Deynze A."/>
            <person name="Simon P."/>
        </authorList>
    </citation>
    <scope>NUCLEOTIDE SEQUENCE</scope>
    <source>
        <tissue evidence="3">Leaf</tissue>
    </source>
</reference>
<dbReference type="PANTHER" id="PTHR33701:SF3">
    <property type="entry name" value="TRANSCRIPTIONAL REGULATOR ATRX"/>
    <property type="match status" value="1"/>
</dbReference>
<evidence type="ECO:0000313" key="4">
    <source>
        <dbReference type="Proteomes" id="UP000077755"/>
    </source>
</evidence>
<dbReference type="PANTHER" id="PTHR33701">
    <property type="entry name" value="TRANSMEMBRANE PROTEIN"/>
    <property type="match status" value="1"/>
</dbReference>
<feature type="region of interest" description="Disordered" evidence="2">
    <location>
        <begin position="182"/>
        <end position="202"/>
    </location>
</feature>
<evidence type="ECO:0000256" key="2">
    <source>
        <dbReference type="SAM" id="MobiDB-lite"/>
    </source>
</evidence>
<feature type="coiled-coil region" evidence="1">
    <location>
        <begin position="219"/>
        <end position="249"/>
    </location>
</feature>
<dbReference type="EMBL" id="CP093346">
    <property type="protein sequence ID" value="WOG97242.1"/>
    <property type="molecule type" value="Genomic_DNA"/>
</dbReference>
<feature type="coiled-coil region" evidence="1">
    <location>
        <begin position="17"/>
        <end position="51"/>
    </location>
</feature>
<reference evidence="3" key="2">
    <citation type="submission" date="2022-03" db="EMBL/GenBank/DDBJ databases">
        <title>Draft title - Genomic analysis of global carrot germplasm unveils the trajectory of domestication and the origin of high carotenoid orange carrot.</title>
        <authorList>
            <person name="Iorizzo M."/>
            <person name="Ellison S."/>
            <person name="Senalik D."/>
            <person name="Macko-Podgorni A."/>
            <person name="Grzebelus D."/>
            <person name="Bostan H."/>
            <person name="Rolling W."/>
            <person name="Curaba J."/>
            <person name="Simon P."/>
        </authorList>
    </citation>
    <scope>NUCLEOTIDE SEQUENCE</scope>
    <source>
        <tissue evidence="3">Leaf</tissue>
    </source>
</reference>
<keyword evidence="4" id="KW-1185">Reference proteome</keyword>
<feature type="region of interest" description="Disordered" evidence="2">
    <location>
        <begin position="456"/>
        <end position="481"/>
    </location>
</feature>
<feature type="compositionally biased region" description="Polar residues" evidence="2">
    <location>
        <begin position="134"/>
        <end position="143"/>
    </location>
</feature>
<feature type="compositionally biased region" description="Basic and acidic residues" evidence="2">
    <location>
        <begin position="593"/>
        <end position="604"/>
    </location>
</feature>
<feature type="compositionally biased region" description="Basic and acidic residues" evidence="2">
    <location>
        <begin position="110"/>
        <end position="123"/>
    </location>
</feature>
<feature type="compositionally biased region" description="Basic and acidic residues" evidence="2">
    <location>
        <begin position="268"/>
        <end position="278"/>
    </location>
</feature>
<accession>A0AAF0WWQ3</accession>
<feature type="region of interest" description="Disordered" evidence="2">
    <location>
        <begin position="576"/>
        <end position="604"/>
    </location>
</feature>
<feature type="compositionally biased region" description="Polar residues" evidence="2">
    <location>
        <begin position="466"/>
        <end position="477"/>
    </location>
</feature>
<feature type="region of interest" description="Disordered" evidence="2">
    <location>
        <begin position="259"/>
        <end position="289"/>
    </location>
</feature>